<accession>A0A8H5KX45</accession>
<evidence type="ECO:0000256" key="1">
    <source>
        <dbReference type="SAM" id="MobiDB-lite"/>
    </source>
</evidence>
<keyword evidence="3" id="KW-1185">Reference proteome</keyword>
<proteinExistence type="predicted"/>
<protein>
    <submittedName>
        <fullName evidence="2">Uncharacterized protein</fullName>
    </submittedName>
</protein>
<dbReference type="Proteomes" id="UP000546213">
    <property type="component" value="Unassembled WGS sequence"/>
</dbReference>
<evidence type="ECO:0000313" key="2">
    <source>
        <dbReference type="EMBL" id="KAF5582224.1"/>
    </source>
</evidence>
<organism evidence="2 3">
    <name type="scientific">Fusarium pseudocircinatum</name>
    <dbReference type="NCBI Taxonomy" id="56676"/>
    <lineage>
        <taxon>Eukaryota</taxon>
        <taxon>Fungi</taxon>
        <taxon>Dikarya</taxon>
        <taxon>Ascomycota</taxon>
        <taxon>Pezizomycotina</taxon>
        <taxon>Sordariomycetes</taxon>
        <taxon>Hypocreomycetidae</taxon>
        <taxon>Hypocreales</taxon>
        <taxon>Nectriaceae</taxon>
        <taxon>Fusarium</taxon>
        <taxon>Fusarium fujikuroi species complex</taxon>
    </lineage>
</organism>
<evidence type="ECO:0000313" key="3">
    <source>
        <dbReference type="Proteomes" id="UP000546213"/>
    </source>
</evidence>
<dbReference type="EMBL" id="JAAOAS010000271">
    <property type="protein sequence ID" value="KAF5582224.1"/>
    <property type="molecule type" value="Genomic_DNA"/>
</dbReference>
<reference evidence="2 3" key="1">
    <citation type="submission" date="2020-05" db="EMBL/GenBank/DDBJ databases">
        <title>Identification and distribution of gene clusters putatively required for synthesis of sphingolipid metabolism inhibitors in phylogenetically diverse species of the filamentous fungus Fusarium.</title>
        <authorList>
            <person name="Kim H.-S."/>
            <person name="Busman M."/>
            <person name="Brown D.W."/>
            <person name="Divon H."/>
            <person name="Uhlig S."/>
            <person name="Proctor R.H."/>
        </authorList>
    </citation>
    <scope>NUCLEOTIDE SEQUENCE [LARGE SCALE GENOMIC DNA]</scope>
    <source>
        <strain evidence="2 3">NRRL 36939</strain>
    </source>
</reference>
<dbReference type="OrthoDB" id="5053350at2759"/>
<name>A0A8H5KX45_9HYPO</name>
<sequence length="144" mass="15714">MELQGRPPGKDMSHGLESYRVGMAFEYAACTAVCHNNFTIQASYQKTLNPFADISKMKITNSLTLVAFAAQVLGSPLGNRSPGTIEARAEDTAEPGRAGWLVEDRRRSDDTAEPGRAGWLVEDRRRSDDTAEPGRAGWLVADKS</sequence>
<gene>
    <name evidence="2" type="ORF">FPCIR_9656</name>
</gene>
<comment type="caution">
    <text evidence="2">The sequence shown here is derived from an EMBL/GenBank/DDBJ whole genome shotgun (WGS) entry which is preliminary data.</text>
</comment>
<feature type="region of interest" description="Disordered" evidence="1">
    <location>
        <begin position="103"/>
        <end position="144"/>
    </location>
</feature>
<dbReference type="AlphaFoldDB" id="A0A8H5KX45"/>